<dbReference type="AlphaFoldDB" id="A0A941B7L5"/>
<dbReference type="RefSeq" id="WP_210881706.1">
    <property type="nucleotide sequence ID" value="NZ_JAGPYQ010000001.1"/>
</dbReference>
<accession>A0A941B7L5</accession>
<name>A0A941B7L5_9ACTN</name>
<evidence type="ECO:0000313" key="3">
    <source>
        <dbReference type="Proteomes" id="UP000677413"/>
    </source>
</evidence>
<protein>
    <submittedName>
        <fullName evidence="2">Uncharacterized protein</fullName>
    </submittedName>
</protein>
<organism evidence="2 3">
    <name type="scientific">Streptomyces liliiviolaceus</name>
    <dbReference type="NCBI Taxonomy" id="2823109"/>
    <lineage>
        <taxon>Bacteria</taxon>
        <taxon>Bacillati</taxon>
        <taxon>Actinomycetota</taxon>
        <taxon>Actinomycetes</taxon>
        <taxon>Kitasatosporales</taxon>
        <taxon>Streptomycetaceae</taxon>
        <taxon>Streptomyces</taxon>
    </lineage>
</organism>
<evidence type="ECO:0000313" key="2">
    <source>
        <dbReference type="EMBL" id="MBQ0848098.1"/>
    </source>
</evidence>
<evidence type="ECO:0000256" key="1">
    <source>
        <dbReference type="SAM" id="MobiDB-lite"/>
    </source>
</evidence>
<feature type="compositionally biased region" description="Low complexity" evidence="1">
    <location>
        <begin position="1"/>
        <end position="21"/>
    </location>
</feature>
<feature type="region of interest" description="Disordered" evidence="1">
    <location>
        <begin position="1"/>
        <end position="22"/>
    </location>
</feature>
<keyword evidence="3" id="KW-1185">Reference proteome</keyword>
<dbReference type="EMBL" id="JAGPYQ010000001">
    <property type="protein sequence ID" value="MBQ0848098.1"/>
    <property type="molecule type" value="Genomic_DNA"/>
</dbReference>
<sequence>MAAGTATPAAAPPVENTARAVPPVPPARADCWARPTPLHLARPDGEYAEDHILRGLD</sequence>
<proteinExistence type="predicted"/>
<comment type="caution">
    <text evidence="2">The sequence shown here is derived from an EMBL/GenBank/DDBJ whole genome shotgun (WGS) entry which is preliminary data.</text>
</comment>
<reference evidence="2 3" key="1">
    <citation type="submission" date="2021-04" db="EMBL/GenBank/DDBJ databases">
        <authorList>
            <person name="Tang X."/>
            <person name="Zhou X."/>
            <person name="Chen X."/>
            <person name="Cernava T."/>
            <person name="Zhang C."/>
        </authorList>
    </citation>
    <scope>NUCLEOTIDE SEQUENCE [LARGE SCALE GENOMIC DNA]</scope>
    <source>
        <strain evidence="2 3">BH-SS-21</strain>
    </source>
</reference>
<dbReference type="Proteomes" id="UP000677413">
    <property type="component" value="Unassembled WGS sequence"/>
</dbReference>
<gene>
    <name evidence="2" type="ORF">J8N05_07715</name>
</gene>